<accession>A0A6M0QVM5</accession>
<reference evidence="5 6" key="1">
    <citation type="submission" date="2020-02" db="EMBL/GenBank/DDBJ databases">
        <authorList>
            <person name="Chen W.-M."/>
        </authorList>
    </citation>
    <scope>NUCLEOTIDE SEQUENCE [LARGE SCALE GENOMIC DNA]</scope>
    <source>
        <strain evidence="5 6">KMS-5</strain>
    </source>
</reference>
<evidence type="ECO:0000256" key="2">
    <source>
        <dbReference type="ARBA" id="ARBA00022692"/>
    </source>
</evidence>
<feature type="compositionally biased region" description="Low complexity" evidence="4">
    <location>
        <begin position="379"/>
        <end position="397"/>
    </location>
</feature>
<dbReference type="Pfam" id="PF13704">
    <property type="entry name" value="Glyco_tranf_2_4"/>
    <property type="match status" value="1"/>
</dbReference>
<dbReference type="RefSeq" id="WP_164625831.1">
    <property type="nucleotide sequence ID" value="NZ_JAAIVJ010000006.1"/>
</dbReference>
<proteinExistence type="predicted"/>
<comment type="subcellular location">
    <subcellularLocation>
        <location evidence="1">Membrane</location>
        <topology evidence="1">Single-pass membrane protein</topology>
    </subcellularLocation>
</comment>
<dbReference type="SUPFAM" id="SSF53448">
    <property type="entry name" value="Nucleotide-diphospho-sugar transferases"/>
    <property type="match status" value="1"/>
</dbReference>
<dbReference type="GO" id="GO:0016757">
    <property type="term" value="F:glycosyltransferase activity"/>
    <property type="evidence" value="ECO:0007669"/>
    <property type="project" value="TreeGrafter"/>
</dbReference>
<keyword evidence="6" id="KW-1185">Reference proteome</keyword>
<protein>
    <submittedName>
        <fullName evidence="5">Glycosyltransferase family 2 protein</fullName>
    </submittedName>
</protein>
<feature type="region of interest" description="Disordered" evidence="4">
    <location>
        <begin position="376"/>
        <end position="397"/>
    </location>
</feature>
<keyword evidence="2" id="KW-0812">Transmembrane</keyword>
<name>A0A6M0QVM5_9RHOB</name>
<dbReference type="Proteomes" id="UP000477782">
    <property type="component" value="Unassembled WGS sequence"/>
</dbReference>
<dbReference type="PANTHER" id="PTHR21461:SF69">
    <property type="entry name" value="GLYCOSYLTRANSFERASE FAMILY 92 PROTEIN"/>
    <property type="match status" value="1"/>
</dbReference>
<keyword evidence="3" id="KW-0472">Membrane</keyword>
<evidence type="ECO:0000313" key="6">
    <source>
        <dbReference type="Proteomes" id="UP000477782"/>
    </source>
</evidence>
<sequence length="397" mass="43974">MPKPDKAATTPAEKVIVACMRDEALFVVEWVAHHLAAGFDRIIVYTNDCSDGTDRLLDAMAGFVPVEHYDNPGPYPAGTIQKQALELAFALPQVRQAEWVLHIDADEYLNIEAGNRRIDDLITLYPEVDAIAVQWRHFGSAGVARWQGGSVVETFTRCEREVPVPGAAAQIGFKTLFRPQKFRMMGVHTPKLPLKRRVPVVVNTAGVPMPVDAMLSRRKSGYPVEAAQCTWANASLHHHHVKSDDLHLLKHARGDANGRKNKKRVIGSDFYNLANRNEVESKSLVRFRPQVAAIEAQIRGLPRVAELEAAAMAWFRGRFQDLVDARGLAEQEGIALDWLRARMDELRHTAGADRFELAAADWFRRLLVQLDEVDEDADAPASRDAGAGGDAAARSVA</sequence>
<keyword evidence="3" id="KW-1133">Transmembrane helix</keyword>
<evidence type="ECO:0000313" key="5">
    <source>
        <dbReference type="EMBL" id="NEY90914.1"/>
    </source>
</evidence>
<organism evidence="5 6">
    <name type="scientific">Tabrizicola oligotrophica</name>
    <dbReference type="NCBI Taxonomy" id="2710650"/>
    <lineage>
        <taxon>Bacteria</taxon>
        <taxon>Pseudomonadati</taxon>
        <taxon>Pseudomonadota</taxon>
        <taxon>Alphaproteobacteria</taxon>
        <taxon>Rhodobacterales</taxon>
        <taxon>Paracoccaceae</taxon>
        <taxon>Tabrizicola</taxon>
    </lineage>
</organism>
<gene>
    <name evidence="5" type="ORF">G4Z14_11455</name>
</gene>
<dbReference type="EMBL" id="JAAIVJ010000006">
    <property type="protein sequence ID" value="NEY90914.1"/>
    <property type="molecule type" value="Genomic_DNA"/>
</dbReference>
<dbReference type="AlphaFoldDB" id="A0A6M0QVM5"/>
<dbReference type="InterPro" id="IPR029044">
    <property type="entry name" value="Nucleotide-diphossugar_trans"/>
</dbReference>
<evidence type="ECO:0000256" key="4">
    <source>
        <dbReference type="SAM" id="MobiDB-lite"/>
    </source>
</evidence>
<dbReference type="GO" id="GO:0005737">
    <property type="term" value="C:cytoplasm"/>
    <property type="evidence" value="ECO:0007669"/>
    <property type="project" value="TreeGrafter"/>
</dbReference>
<dbReference type="PANTHER" id="PTHR21461">
    <property type="entry name" value="GLYCOSYLTRANSFERASE FAMILY 92 PROTEIN"/>
    <property type="match status" value="1"/>
</dbReference>
<evidence type="ECO:0000256" key="3">
    <source>
        <dbReference type="ARBA" id="ARBA00022989"/>
    </source>
</evidence>
<dbReference type="GO" id="GO:0016020">
    <property type="term" value="C:membrane"/>
    <property type="evidence" value="ECO:0007669"/>
    <property type="project" value="UniProtKB-SubCell"/>
</dbReference>
<comment type="caution">
    <text evidence="5">The sequence shown here is derived from an EMBL/GenBank/DDBJ whole genome shotgun (WGS) entry which is preliminary data.</text>
</comment>
<keyword evidence="5" id="KW-0808">Transferase</keyword>
<evidence type="ECO:0000256" key="1">
    <source>
        <dbReference type="ARBA" id="ARBA00004167"/>
    </source>
</evidence>